<comment type="catalytic activity">
    <reaction evidence="14">
        <text>4 L-ascorbate + O2 = 4 monodehydro-L-ascorbate radical + 2 H2O</text>
        <dbReference type="Rhea" id="RHEA:30243"/>
        <dbReference type="ChEBI" id="CHEBI:15377"/>
        <dbReference type="ChEBI" id="CHEBI:15379"/>
        <dbReference type="ChEBI" id="CHEBI:38290"/>
        <dbReference type="ChEBI" id="CHEBI:59513"/>
        <dbReference type="EC" id="1.10.3.3"/>
    </reaction>
</comment>
<dbReference type="Pfam" id="PF07732">
    <property type="entry name" value="Cu-oxidase_3"/>
    <property type="match status" value="1"/>
</dbReference>
<dbReference type="OrthoDB" id="2121828at2759"/>
<evidence type="ECO:0000256" key="4">
    <source>
        <dbReference type="ARBA" id="ARBA00011473"/>
    </source>
</evidence>
<protein>
    <recommendedName>
        <fullName evidence="6">L-ascorbate oxidase</fullName>
        <ecNumber evidence="5">1.10.3.3</ecNumber>
    </recommendedName>
</protein>
<evidence type="ECO:0000313" key="21">
    <source>
        <dbReference type="Proteomes" id="UP000729402"/>
    </source>
</evidence>
<feature type="signal peptide" evidence="16">
    <location>
        <begin position="1"/>
        <end position="17"/>
    </location>
</feature>
<dbReference type="InterPro" id="IPR045087">
    <property type="entry name" value="Cu-oxidase_fam"/>
</dbReference>
<dbReference type="InterPro" id="IPR001117">
    <property type="entry name" value="Cu-oxidase_2nd"/>
</dbReference>
<proteinExistence type="inferred from homology"/>
<dbReference type="InterPro" id="IPR017760">
    <property type="entry name" value="L-ascorbate_oxidase_pln"/>
</dbReference>
<evidence type="ECO:0000256" key="12">
    <source>
        <dbReference type="ARBA" id="ARBA00023157"/>
    </source>
</evidence>
<dbReference type="Proteomes" id="UP000729402">
    <property type="component" value="Unassembled WGS sequence"/>
</dbReference>
<evidence type="ECO:0000259" key="17">
    <source>
        <dbReference type="Pfam" id="PF00394"/>
    </source>
</evidence>
<evidence type="ECO:0000259" key="18">
    <source>
        <dbReference type="Pfam" id="PF07731"/>
    </source>
</evidence>
<dbReference type="InterPro" id="IPR033138">
    <property type="entry name" value="Cu_oxidase_CS"/>
</dbReference>
<keyword evidence="10" id="KW-0560">Oxidoreductase</keyword>
<dbReference type="Pfam" id="PF00394">
    <property type="entry name" value="Cu-oxidase"/>
    <property type="match status" value="1"/>
</dbReference>
<dbReference type="InterPro" id="IPR002355">
    <property type="entry name" value="Cu_oxidase_Cu_BS"/>
</dbReference>
<gene>
    <name evidence="20" type="ORF">GUJ93_ZPchr0006g40788</name>
</gene>
<dbReference type="InterPro" id="IPR011706">
    <property type="entry name" value="Cu-oxidase_C"/>
</dbReference>
<dbReference type="PROSITE" id="PS00079">
    <property type="entry name" value="MULTICOPPER_OXIDASE1"/>
    <property type="match status" value="1"/>
</dbReference>
<evidence type="ECO:0000256" key="2">
    <source>
        <dbReference type="ARBA" id="ARBA00004613"/>
    </source>
</evidence>
<reference evidence="20" key="1">
    <citation type="journal article" date="2021" name="bioRxiv">
        <title>Whole Genome Assembly and Annotation of Northern Wild Rice, Zizania palustris L., Supports a Whole Genome Duplication in the Zizania Genus.</title>
        <authorList>
            <person name="Haas M."/>
            <person name="Kono T."/>
            <person name="Macchietto M."/>
            <person name="Millas R."/>
            <person name="McGilp L."/>
            <person name="Shao M."/>
            <person name="Duquette J."/>
            <person name="Hirsch C.N."/>
            <person name="Kimball J."/>
        </authorList>
    </citation>
    <scope>NUCLEOTIDE SEQUENCE</scope>
    <source>
        <tissue evidence="20">Fresh leaf tissue</tissue>
    </source>
</reference>
<keyword evidence="9" id="KW-0677">Repeat</keyword>
<keyword evidence="21" id="KW-1185">Reference proteome</keyword>
<dbReference type="FunFam" id="2.60.40.420:FF:000058">
    <property type="entry name" value="L-ascorbate oxidase"/>
    <property type="match status" value="1"/>
</dbReference>
<dbReference type="NCBIfam" id="TIGR03388">
    <property type="entry name" value="ascorbase"/>
    <property type="match status" value="1"/>
</dbReference>
<evidence type="ECO:0000256" key="13">
    <source>
        <dbReference type="ARBA" id="ARBA00023180"/>
    </source>
</evidence>
<evidence type="ECO:0000256" key="6">
    <source>
        <dbReference type="ARBA" id="ARBA00022095"/>
    </source>
</evidence>
<feature type="domain" description="Plastocyanin-like" evidence="17">
    <location>
        <begin position="166"/>
        <end position="328"/>
    </location>
</feature>
<dbReference type="InterPro" id="IPR034259">
    <property type="entry name" value="CuRO_1_AAO"/>
</dbReference>
<dbReference type="GO" id="GO:0005576">
    <property type="term" value="C:extracellular region"/>
    <property type="evidence" value="ECO:0007669"/>
    <property type="project" value="UniProtKB-SubCell"/>
</dbReference>
<evidence type="ECO:0000259" key="19">
    <source>
        <dbReference type="Pfam" id="PF07732"/>
    </source>
</evidence>
<feature type="domain" description="Plastocyanin-like" evidence="19">
    <location>
        <begin position="37"/>
        <end position="149"/>
    </location>
</feature>
<evidence type="ECO:0000256" key="10">
    <source>
        <dbReference type="ARBA" id="ARBA00023002"/>
    </source>
</evidence>
<dbReference type="GO" id="GO:0005507">
    <property type="term" value="F:copper ion binding"/>
    <property type="evidence" value="ECO:0007669"/>
    <property type="project" value="InterPro"/>
</dbReference>
<dbReference type="EC" id="1.10.3.3" evidence="5"/>
<comment type="similarity">
    <text evidence="3">Belongs to the multicopper oxidase family.</text>
</comment>
<reference evidence="20" key="2">
    <citation type="submission" date="2021-02" db="EMBL/GenBank/DDBJ databases">
        <authorList>
            <person name="Kimball J.A."/>
            <person name="Haas M.W."/>
            <person name="Macchietto M."/>
            <person name="Kono T."/>
            <person name="Duquette J."/>
            <person name="Shao M."/>
        </authorList>
    </citation>
    <scope>NUCLEOTIDE SEQUENCE</scope>
    <source>
        <tissue evidence="20">Fresh leaf tissue</tissue>
    </source>
</reference>
<comment type="subcellular location">
    <subcellularLocation>
        <location evidence="2">Secreted</location>
    </subcellularLocation>
</comment>
<dbReference type="GO" id="GO:0009615">
    <property type="term" value="P:response to virus"/>
    <property type="evidence" value="ECO:0007669"/>
    <property type="project" value="UniProtKB-ARBA"/>
</dbReference>
<comment type="subunit">
    <text evidence="4">Dimer.</text>
</comment>
<evidence type="ECO:0000256" key="3">
    <source>
        <dbReference type="ARBA" id="ARBA00010609"/>
    </source>
</evidence>
<dbReference type="InterPro" id="IPR034267">
    <property type="entry name" value="CuRO_3_AAO"/>
</dbReference>
<dbReference type="FunFam" id="2.60.40.420:FF:000059">
    <property type="entry name" value="L-ascorbate oxidase"/>
    <property type="match status" value="1"/>
</dbReference>
<evidence type="ECO:0000256" key="14">
    <source>
        <dbReference type="ARBA" id="ARBA00048908"/>
    </source>
</evidence>
<dbReference type="CDD" id="cd13845">
    <property type="entry name" value="CuRO_1_AAO"/>
    <property type="match status" value="1"/>
</dbReference>
<dbReference type="GO" id="GO:0050687">
    <property type="term" value="P:negative regulation of defense response to virus"/>
    <property type="evidence" value="ECO:0007669"/>
    <property type="project" value="UniProtKB-ARBA"/>
</dbReference>
<evidence type="ECO:0000256" key="9">
    <source>
        <dbReference type="ARBA" id="ARBA00022737"/>
    </source>
</evidence>
<keyword evidence="13" id="KW-0325">Glycoprotein</keyword>
<dbReference type="PROSITE" id="PS00080">
    <property type="entry name" value="MULTICOPPER_OXIDASE2"/>
    <property type="match status" value="1"/>
</dbReference>
<dbReference type="Pfam" id="PF07731">
    <property type="entry name" value="Cu-oxidase_2"/>
    <property type="match status" value="1"/>
</dbReference>
<keyword evidence="12" id="KW-1015">Disulfide bond</keyword>
<dbReference type="GO" id="GO:0042542">
    <property type="term" value="P:response to hydrogen peroxide"/>
    <property type="evidence" value="ECO:0007669"/>
    <property type="project" value="UniProtKB-ARBA"/>
</dbReference>
<dbReference type="PANTHER" id="PTHR11709">
    <property type="entry name" value="MULTI-COPPER OXIDASE"/>
    <property type="match status" value="1"/>
</dbReference>
<evidence type="ECO:0000256" key="15">
    <source>
        <dbReference type="ARBA" id="ARBA00054778"/>
    </source>
</evidence>
<sequence>MRFSLLFFVCCTLMAWCSRLLPQCAAAAKARHFKWEVSNMFWSPDCEEKVLIGINGQFPGPTIRAKAGDTVVVELKNGLHTEGVVIHWHGIRQIGTPWADGTASISQCAINPEETFTYRFVVDKPGTYFYHGHYGMQRAAGLYGSLIVDVADGEQEEPFKYDGELSLLLSDWYHESIYTQMVGLSSKPFRWIGEPQSLLINGRGQFNCSLAAAHTPGTEQCTAGGNRQCAPVVFPVRPNKTYRLRVASTTSLASLNLAVGNHKLTVVEADGNYVDPFVVDDIDIYSGDSYSVLLTTDQNPSSNYWVSVGVRGRQPKTAPALAVLNYRPNRASRLPALAPPATPEWNDYAHSKAFTYRILARAGTPPPPATSNRRIELLNTQNRMDGHIKWSINNMSMVLPATPYLGSLKMGLKSAMSSARPADTFGRGYDVTQPPANPNTTVGGNVYVIEHNTTVDVVLQNANALAQNVSEVHPWHLHGHDFWVLGYGDGAFLGDAGDAARLNLKNPPLRNTAVIFPYGWTAIRFVADNPGVWAFHCHIEPHLHMGMGVIFAEAVDRVGEVPKAAVSCGATVTALMAGDHV</sequence>
<organism evidence="20 21">
    <name type="scientific">Zizania palustris</name>
    <name type="common">Northern wild rice</name>
    <dbReference type="NCBI Taxonomy" id="103762"/>
    <lineage>
        <taxon>Eukaryota</taxon>
        <taxon>Viridiplantae</taxon>
        <taxon>Streptophyta</taxon>
        <taxon>Embryophyta</taxon>
        <taxon>Tracheophyta</taxon>
        <taxon>Spermatophyta</taxon>
        <taxon>Magnoliopsida</taxon>
        <taxon>Liliopsida</taxon>
        <taxon>Poales</taxon>
        <taxon>Poaceae</taxon>
        <taxon>BOP clade</taxon>
        <taxon>Oryzoideae</taxon>
        <taxon>Oryzeae</taxon>
        <taxon>Zizaniinae</taxon>
        <taxon>Zizania</taxon>
    </lineage>
</organism>
<comment type="function">
    <text evidence="15">May be involved in a redox system involving ascorbic acid.</text>
</comment>
<dbReference type="InterPro" id="IPR011707">
    <property type="entry name" value="Cu-oxidase-like_N"/>
</dbReference>
<evidence type="ECO:0000256" key="11">
    <source>
        <dbReference type="ARBA" id="ARBA00023008"/>
    </source>
</evidence>
<evidence type="ECO:0000256" key="5">
    <source>
        <dbReference type="ARBA" id="ARBA00012301"/>
    </source>
</evidence>
<dbReference type="EMBL" id="JAAALK010000283">
    <property type="protein sequence ID" value="KAG8075472.1"/>
    <property type="molecule type" value="Genomic_DNA"/>
</dbReference>
<keyword evidence="16" id="KW-0732">Signal</keyword>
<evidence type="ECO:0000256" key="16">
    <source>
        <dbReference type="SAM" id="SignalP"/>
    </source>
</evidence>
<evidence type="ECO:0000256" key="1">
    <source>
        <dbReference type="ARBA" id="ARBA00001935"/>
    </source>
</evidence>
<comment type="cofactor">
    <cofactor evidence="1">
        <name>Cu cation</name>
        <dbReference type="ChEBI" id="CHEBI:23378"/>
    </cofactor>
</comment>
<keyword evidence="8" id="KW-0479">Metal-binding</keyword>
<keyword evidence="11" id="KW-0186">Copper</keyword>
<keyword evidence="7" id="KW-0964">Secreted</keyword>
<feature type="domain" description="Plastocyanin-like" evidence="18">
    <location>
        <begin position="437"/>
        <end position="554"/>
    </location>
</feature>
<dbReference type="GO" id="GO:0009506">
    <property type="term" value="C:plasmodesma"/>
    <property type="evidence" value="ECO:0007669"/>
    <property type="project" value="TreeGrafter"/>
</dbReference>
<evidence type="ECO:0000256" key="8">
    <source>
        <dbReference type="ARBA" id="ARBA00022723"/>
    </source>
</evidence>
<dbReference type="FunFam" id="2.60.40.420:FF:000060">
    <property type="entry name" value="L-ascorbate oxidase"/>
    <property type="match status" value="1"/>
</dbReference>
<evidence type="ECO:0000313" key="20">
    <source>
        <dbReference type="EMBL" id="KAG8075472.1"/>
    </source>
</evidence>
<accession>A0A8J5T1I6</accession>
<feature type="chain" id="PRO_5035155211" description="L-ascorbate oxidase" evidence="16">
    <location>
        <begin position="18"/>
        <end position="581"/>
    </location>
</feature>
<dbReference type="PANTHER" id="PTHR11709:SF394">
    <property type="entry name" value="FI03373P-RELATED"/>
    <property type="match status" value="1"/>
</dbReference>
<dbReference type="GO" id="GO:0008447">
    <property type="term" value="F:L-ascorbate oxidase activity"/>
    <property type="evidence" value="ECO:0007669"/>
    <property type="project" value="UniProtKB-EC"/>
</dbReference>
<name>A0A8J5T1I6_ZIZPA</name>
<comment type="caution">
    <text evidence="20">The sequence shown here is derived from an EMBL/GenBank/DDBJ whole genome shotgun (WGS) entry which is preliminary data.</text>
</comment>
<dbReference type="CDD" id="cd13893">
    <property type="entry name" value="CuRO_3_AAO"/>
    <property type="match status" value="1"/>
</dbReference>
<evidence type="ECO:0000256" key="7">
    <source>
        <dbReference type="ARBA" id="ARBA00022525"/>
    </source>
</evidence>
<dbReference type="AlphaFoldDB" id="A0A8J5T1I6"/>